<proteinExistence type="predicted"/>
<organism evidence="1 2">
    <name type="scientific">Tanacetum coccineum</name>
    <dbReference type="NCBI Taxonomy" id="301880"/>
    <lineage>
        <taxon>Eukaryota</taxon>
        <taxon>Viridiplantae</taxon>
        <taxon>Streptophyta</taxon>
        <taxon>Embryophyta</taxon>
        <taxon>Tracheophyta</taxon>
        <taxon>Spermatophyta</taxon>
        <taxon>Magnoliopsida</taxon>
        <taxon>eudicotyledons</taxon>
        <taxon>Gunneridae</taxon>
        <taxon>Pentapetalae</taxon>
        <taxon>asterids</taxon>
        <taxon>campanulids</taxon>
        <taxon>Asterales</taxon>
        <taxon>Asteraceae</taxon>
        <taxon>Asteroideae</taxon>
        <taxon>Anthemideae</taxon>
        <taxon>Anthemidinae</taxon>
        <taxon>Tanacetum</taxon>
    </lineage>
</organism>
<reference evidence="1" key="1">
    <citation type="journal article" date="2022" name="Int. J. Mol. Sci.">
        <title>Draft Genome of Tanacetum Coccineum: Genomic Comparison of Closely Related Tanacetum-Family Plants.</title>
        <authorList>
            <person name="Yamashiro T."/>
            <person name="Shiraishi A."/>
            <person name="Nakayama K."/>
            <person name="Satake H."/>
        </authorList>
    </citation>
    <scope>NUCLEOTIDE SEQUENCE</scope>
</reference>
<reference evidence="1" key="2">
    <citation type="submission" date="2022-01" db="EMBL/GenBank/DDBJ databases">
        <authorList>
            <person name="Yamashiro T."/>
            <person name="Shiraishi A."/>
            <person name="Satake H."/>
            <person name="Nakayama K."/>
        </authorList>
    </citation>
    <scope>NUCLEOTIDE SEQUENCE</scope>
</reference>
<dbReference type="EMBL" id="BQNB010011701">
    <property type="protein sequence ID" value="GJS94035.1"/>
    <property type="molecule type" value="Genomic_DNA"/>
</dbReference>
<accession>A0ABQ4ZUR8</accession>
<keyword evidence="2" id="KW-1185">Reference proteome</keyword>
<sequence length="288" mass="32372">MDFMSSNSTNNNSSTIEADNTAYGVSAAHTQSNPKSGDKLSDDVICDFLASQPNSPQLSQEDLEQINHDDLEEMNLQWEIAMLNVRARRFIKRIGRKLDVNGQRVGYDMYKVECYNLETLTENALVAQDRIGGYDWSYQAEEEHPTNFVLMAFTSSGSPSSSDSKVDSCSKSCAKAYATLKEQYDNFQVMDKFKTGLGYNAVSSTATSPAVESFVYTSEMLENQEHNKSKSGYHAVPPPFIGNFIPRKPDLTFMDEIFESENMDVTTIVTPSNVIFTQDIMRYLHKIL</sequence>
<comment type="caution">
    <text evidence="1">The sequence shown here is derived from an EMBL/GenBank/DDBJ whole genome shotgun (WGS) entry which is preliminary data.</text>
</comment>
<protein>
    <submittedName>
        <fullName evidence="1">Uncharacterized protein</fullName>
    </submittedName>
</protein>
<dbReference type="Proteomes" id="UP001151760">
    <property type="component" value="Unassembled WGS sequence"/>
</dbReference>
<gene>
    <name evidence="1" type="ORF">Tco_0801003</name>
</gene>
<evidence type="ECO:0000313" key="2">
    <source>
        <dbReference type="Proteomes" id="UP001151760"/>
    </source>
</evidence>
<evidence type="ECO:0000313" key="1">
    <source>
        <dbReference type="EMBL" id="GJS94035.1"/>
    </source>
</evidence>
<name>A0ABQ4ZUR8_9ASTR</name>